<feature type="region of interest" description="Disordered" evidence="1">
    <location>
        <begin position="124"/>
        <end position="152"/>
    </location>
</feature>
<feature type="compositionally biased region" description="Basic and acidic residues" evidence="1">
    <location>
        <begin position="245"/>
        <end position="255"/>
    </location>
</feature>
<feature type="region of interest" description="Disordered" evidence="1">
    <location>
        <begin position="193"/>
        <end position="255"/>
    </location>
</feature>
<organism evidence="2">
    <name type="scientific">Tanacetum cinerariifolium</name>
    <name type="common">Dalmatian daisy</name>
    <name type="synonym">Chrysanthemum cinerariifolium</name>
    <dbReference type="NCBI Taxonomy" id="118510"/>
    <lineage>
        <taxon>Eukaryota</taxon>
        <taxon>Viridiplantae</taxon>
        <taxon>Streptophyta</taxon>
        <taxon>Embryophyta</taxon>
        <taxon>Tracheophyta</taxon>
        <taxon>Spermatophyta</taxon>
        <taxon>Magnoliopsida</taxon>
        <taxon>eudicotyledons</taxon>
        <taxon>Gunneridae</taxon>
        <taxon>Pentapetalae</taxon>
        <taxon>asterids</taxon>
        <taxon>campanulids</taxon>
        <taxon>Asterales</taxon>
        <taxon>Asteraceae</taxon>
        <taxon>Asteroideae</taxon>
        <taxon>Anthemideae</taxon>
        <taxon>Anthemidinae</taxon>
        <taxon>Tanacetum</taxon>
    </lineage>
</organism>
<comment type="caution">
    <text evidence="2">The sequence shown here is derived from an EMBL/GenBank/DDBJ whole genome shotgun (WGS) entry which is preliminary data.</text>
</comment>
<feature type="compositionally biased region" description="Acidic residues" evidence="1">
    <location>
        <begin position="225"/>
        <end position="244"/>
    </location>
</feature>
<feature type="non-terminal residue" evidence="2">
    <location>
        <position position="255"/>
    </location>
</feature>
<gene>
    <name evidence="2" type="ORF">Tci_687487</name>
</gene>
<name>A0A699KXB0_TANCI</name>
<dbReference type="AlphaFoldDB" id="A0A699KXB0"/>
<sequence>VPEIYMQEFWVTAKLHQHSIRFKMDTGKSVLDLEAFREMLHISPRIPSQFFAELPFKEEILEFLRSLGHSDEIRHLTDVNVVSGHQTTQQYGAILPIELTTNDIRNSKAYKEYYACATGEAVPKQKASARKKKGGSASSTPPPTPVATPTPTTTVVAAPRFSAAAKGKLPARATTPTEPTYVERTEAKQLKIVLKRSRQETHISQQRGFGTDEGTGSRPGVSDVPYDDSEEELSWNSSDDEDVDEQTKGREESEG</sequence>
<feature type="region of interest" description="Disordered" evidence="1">
    <location>
        <begin position="164"/>
        <end position="183"/>
    </location>
</feature>
<accession>A0A699KXB0</accession>
<feature type="non-terminal residue" evidence="2">
    <location>
        <position position="1"/>
    </location>
</feature>
<protein>
    <submittedName>
        <fullName evidence="2">Uncharacterized protein</fullName>
    </submittedName>
</protein>
<proteinExistence type="predicted"/>
<reference evidence="2" key="1">
    <citation type="journal article" date="2019" name="Sci. Rep.">
        <title>Draft genome of Tanacetum cinerariifolium, the natural source of mosquito coil.</title>
        <authorList>
            <person name="Yamashiro T."/>
            <person name="Shiraishi A."/>
            <person name="Satake H."/>
            <person name="Nakayama K."/>
        </authorList>
    </citation>
    <scope>NUCLEOTIDE SEQUENCE</scope>
</reference>
<evidence type="ECO:0000313" key="2">
    <source>
        <dbReference type="EMBL" id="GFB15516.1"/>
    </source>
</evidence>
<evidence type="ECO:0000256" key="1">
    <source>
        <dbReference type="SAM" id="MobiDB-lite"/>
    </source>
</evidence>
<dbReference type="EMBL" id="BKCJ010563979">
    <property type="protein sequence ID" value="GFB15516.1"/>
    <property type="molecule type" value="Genomic_DNA"/>
</dbReference>